<reference evidence="1 2" key="1">
    <citation type="journal article" date="2015" name="Genome Announc.">
        <title>Expanding the biotechnology potential of lactobacilli through comparative genomics of 213 strains and associated genera.</title>
        <authorList>
            <person name="Sun Z."/>
            <person name="Harris H.M."/>
            <person name="McCann A."/>
            <person name="Guo C."/>
            <person name="Argimon S."/>
            <person name="Zhang W."/>
            <person name="Yang X."/>
            <person name="Jeffery I.B."/>
            <person name="Cooney J.C."/>
            <person name="Kagawa T.F."/>
            <person name="Liu W."/>
            <person name="Song Y."/>
            <person name="Salvetti E."/>
            <person name="Wrobel A."/>
            <person name="Rasinkangas P."/>
            <person name="Parkhill J."/>
            <person name="Rea M.C."/>
            <person name="O'Sullivan O."/>
            <person name="Ritari J."/>
            <person name="Douillard F.P."/>
            <person name="Paul Ross R."/>
            <person name="Yang R."/>
            <person name="Briner A.E."/>
            <person name="Felis G.E."/>
            <person name="de Vos W.M."/>
            <person name="Barrangou R."/>
            <person name="Klaenhammer T.R."/>
            <person name="Caufield P.W."/>
            <person name="Cui Y."/>
            <person name="Zhang H."/>
            <person name="O'Toole P.W."/>
        </authorList>
    </citation>
    <scope>NUCLEOTIDE SEQUENCE [LARGE SCALE GENOMIC DNA]</scope>
    <source>
        <strain evidence="1 2">DSM 22689</strain>
    </source>
</reference>
<dbReference type="AlphaFoldDB" id="A0A0R2CKG9"/>
<dbReference type="PATRIC" id="fig|1423745.4.peg.589"/>
<dbReference type="Proteomes" id="UP000051586">
    <property type="component" value="Unassembled WGS sequence"/>
</dbReference>
<proteinExistence type="predicted"/>
<protein>
    <recommendedName>
        <fullName evidence="3">DNA-directed RNA polymerase beta subunit</fullName>
    </recommendedName>
</protein>
<name>A0A0R2CKG9_9LACO</name>
<evidence type="ECO:0000313" key="2">
    <source>
        <dbReference type="Proteomes" id="UP000051586"/>
    </source>
</evidence>
<evidence type="ECO:0000313" key="1">
    <source>
        <dbReference type="EMBL" id="KRM91728.1"/>
    </source>
</evidence>
<accession>A0A0R2CKG9</accession>
<dbReference type="EMBL" id="AYZI01000003">
    <property type="protein sequence ID" value="KRM91728.1"/>
    <property type="molecule type" value="Genomic_DNA"/>
</dbReference>
<organism evidence="1 2">
    <name type="scientific">Fructilactobacillus florum DSM 22689 = JCM 16035</name>
    <dbReference type="NCBI Taxonomy" id="1423745"/>
    <lineage>
        <taxon>Bacteria</taxon>
        <taxon>Bacillati</taxon>
        <taxon>Bacillota</taxon>
        <taxon>Bacilli</taxon>
        <taxon>Lactobacillales</taxon>
        <taxon>Lactobacillaceae</taxon>
        <taxon>Fructilactobacillus</taxon>
    </lineage>
</organism>
<sequence>MIFLNNYQFNQEIVDRFFKYDYHDRGMVKWQGFYLSDHTTAMNKQKVKLNRIAKLKEQQTLLTIKNILFYSLENKVNVIMQLNEVDVELNPLEIVSQVAKLNDIKVKLTDNQVILLESIRNVFIA</sequence>
<gene>
    <name evidence="1" type="ORF">FC87_GL000552</name>
</gene>
<comment type="caution">
    <text evidence="1">The sequence shown here is derived from an EMBL/GenBank/DDBJ whole genome shotgun (WGS) entry which is preliminary data.</text>
</comment>
<evidence type="ECO:0008006" key="3">
    <source>
        <dbReference type="Google" id="ProtNLM"/>
    </source>
</evidence>
<dbReference type="STRING" id="1423745.GCA_001311215_00219"/>